<organism evidence="2 3">
    <name type="scientific">Staphylococcus epidermidis (strain ATCC 12228 / FDA PCI 1200)</name>
    <dbReference type="NCBI Taxonomy" id="176280"/>
    <lineage>
        <taxon>Bacteria</taxon>
        <taxon>Bacillati</taxon>
        <taxon>Bacillota</taxon>
        <taxon>Bacilli</taxon>
        <taxon>Bacillales</taxon>
        <taxon>Staphylococcaceae</taxon>
        <taxon>Staphylococcus</taxon>
    </lineage>
</organism>
<dbReference type="AlphaFoldDB" id="A0A0H2VGR2"/>
<feature type="region of interest" description="Disordered" evidence="1">
    <location>
        <begin position="135"/>
        <end position="166"/>
    </location>
</feature>
<evidence type="ECO:0000313" key="3">
    <source>
        <dbReference type="Proteomes" id="UP000001411"/>
    </source>
</evidence>
<dbReference type="EMBL" id="AE015929">
    <property type="protein sequence ID" value="AAO05010.1"/>
    <property type="molecule type" value="Genomic_DNA"/>
</dbReference>
<protein>
    <submittedName>
        <fullName evidence="2">Smooth muscle caldesmon</fullName>
    </submittedName>
</protein>
<dbReference type="OrthoDB" id="2414615at2"/>
<evidence type="ECO:0000313" key="2">
    <source>
        <dbReference type="EMBL" id="AAO05010.1"/>
    </source>
</evidence>
<dbReference type="eggNOG" id="COG3064">
    <property type="taxonomic scope" value="Bacteria"/>
</dbReference>
<dbReference type="PATRIC" id="fig|176280.10.peg.1378"/>
<feature type="region of interest" description="Disordered" evidence="1">
    <location>
        <begin position="232"/>
        <end position="280"/>
    </location>
</feature>
<reference evidence="2 3" key="1">
    <citation type="journal article" date="2003" name="Mol. Microbiol.">
        <title>Genome-based analysis of virulence genes in a non-biofilm-forming Staphylococcus epidermidis strain (ATCC 12228).</title>
        <authorList>
            <person name="Zhang Y.Q."/>
            <person name="Ren S.X."/>
            <person name="Li H.L."/>
            <person name="Wang Y.X."/>
            <person name="Fu G."/>
            <person name="Yang J."/>
            <person name="Qin Z.Q."/>
            <person name="Miao Y.G."/>
            <person name="Wang W.Y."/>
            <person name="Chen R.S."/>
            <person name="Shen Y."/>
            <person name="Chen Z."/>
            <person name="Yuan Z.H."/>
            <person name="Zhao G.P."/>
            <person name="Qu D."/>
            <person name="Danchin A."/>
            <person name="Wen Y.M."/>
        </authorList>
    </citation>
    <scope>NUCLEOTIDE SEQUENCE [LARGE SCALE GENOMIC DNA]</scope>
    <source>
        <strain evidence="3">ATCC 12228 / FDA PCI 1200</strain>
    </source>
</reference>
<feature type="region of interest" description="Disordered" evidence="1">
    <location>
        <begin position="349"/>
        <end position="426"/>
    </location>
</feature>
<sequence>MHLNEAFTYLSAFVLGGKFMEHYNRDNFEKSHTSEELYHRTSRSQSNSLKRKDFVVSFIASAIVGSAVGLYYKNKIYKKTDELKEKEQDLRSKVENYRQRAEDTVVSVKSKVEQLKYDSKDNIHADELQAQKAAIQRETDLADESPEAQAIQEAKKETKQVDDVRPSATELAAQQNAIQHETDLADESPEAQAIQEAKSEVDSNNKTSTTHIDSEKEPSAEEIAIAQTAVKEEARNHDLANPSASGEDTKSKSETETEKLAAAAKAKKDRINNNNEVASNTKNLMQEEAIKASNNSDVPNLVTNLNQSQASDTNSVAYRLAQAAKEKRSKLTNGSKETQLTEALLKEPSIAKAQTKLKRIPTLITESKKHSNNPHSQKNSNQTKNITATKEDSKGKQQHTPNQNKRNKQQKVEKTSSKIEKRTFND</sequence>
<name>A0A0H2VGR2_STAES</name>
<dbReference type="KEGG" id="sep:SE_1411"/>
<feature type="compositionally biased region" description="Polar residues" evidence="1">
    <location>
        <begin position="373"/>
        <end position="388"/>
    </location>
</feature>
<feature type="region of interest" description="Disordered" evidence="1">
    <location>
        <begin position="183"/>
        <end position="220"/>
    </location>
</feature>
<proteinExistence type="predicted"/>
<feature type="compositionally biased region" description="Basic and acidic residues" evidence="1">
    <location>
        <begin position="247"/>
        <end position="259"/>
    </location>
</feature>
<accession>A0A0H2VGR2</accession>
<evidence type="ECO:0000256" key="1">
    <source>
        <dbReference type="SAM" id="MobiDB-lite"/>
    </source>
</evidence>
<dbReference type="Proteomes" id="UP000001411">
    <property type="component" value="Chromosome"/>
</dbReference>
<gene>
    <name evidence="2" type="ordered locus">SE_1411</name>
</gene>
<feature type="compositionally biased region" description="Basic and acidic residues" evidence="1">
    <location>
        <begin position="153"/>
        <end position="165"/>
    </location>
</feature>
<dbReference type="HOGENOM" id="CLU_031193_0_0_9"/>
<feature type="compositionally biased region" description="Basic and acidic residues" evidence="1">
    <location>
        <begin position="410"/>
        <end position="426"/>
    </location>
</feature>